<dbReference type="AlphaFoldDB" id="A0A2S8FSG6"/>
<proteinExistence type="predicted"/>
<name>A0A2S8FSG6_9BACT</name>
<dbReference type="Proteomes" id="UP000239388">
    <property type="component" value="Unassembled WGS sequence"/>
</dbReference>
<comment type="caution">
    <text evidence="1">The sequence shown here is derived from an EMBL/GenBank/DDBJ whole genome shotgun (WGS) entry which is preliminary data.</text>
</comment>
<protein>
    <submittedName>
        <fullName evidence="1">Uncharacterized protein</fullName>
    </submittedName>
</protein>
<evidence type="ECO:0000313" key="1">
    <source>
        <dbReference type="EMBL" id="PQO35115.1"/>
    </source>
</evidence>
<accession>A0A2S8FSG6</accession>
<gene>
    <name evidence="1" type="ORF">C5Y98_14280</name>
</gene>
<evidence type="ECO:0000313" key="2">
    <source>
        <dbReference type="Proteomes" id="UP000239388"/>
    </source>
</evidence>
<reference evidence="1 2" key="1">
    <citation type="submission" date="2018-02" db="EMBL/GenBank/DDBJ databases">
        <title>Comparative genomes isolates from brazilian mangrove.</title>
        <authorList>
            <person name="Araujo J.E."/>
            <person name="Taketani R.G."/>
            <person name="Silva M.C.P."/>
            <person name="Loureco M.V."/>
            <person name="Andreote F.D."/>
        </authorList>
    </citation>
    <scope>NUCLEOTIDE SEQUENCE [LARGE SCALE GENOMIC DNA]</scope>
    <source>
        <strain evidence="1 2">NAP PRIS-MGV</strain>
    </source>
</reference>
<dbReference type="EMBL" id="PUIB01000016">
    <property type="protein sequence ID" value="PQO35115.1"/>
    <property type="molecule type" value="Genomic_DNA"/>
</dbReference>
<sequence length="180" mass="20352">MTPGNLARRSEPHAVGREISSLANGTISESPAGICSFGGEVPLDPSEKVRLPVSTAEPNTAVEELLEFVKHGERSPQVQALIRQFEPADVRSIAFCVHSLLRRQHLYKHQKPATIKRSDFLHQQLPTALAAWPQLGELFALHDGEFNWRHDVPEETKVRLRQFAYEYYQPKVLATPRRPN</sequence>
<organism evidence="1 2">
    <name type="scientific">Blastopirellula marina</name>
    <dbReference type="NCBI Taxonomy" id="124"/>
    <lineage>
        <taxon>Bacteria</taxon>
        <taxon>Pseudomonadati</taxon>
        <taxon>Planctomycetota</taxon>
        <taxon>Planctomycetia</taxon>
        <taxon>Pirellulales</taxon>
        <taxon>Pirellulaceae</taxon>
        <taxon>Blastopirellula</taxon>
    </lineage>
</organism>